<dbReference type="PANTHER" id="PTHR47506:SF7">
    <property type="entry name" value="TRANSCRIPTIONAL REGULATORY PROTEIN"/>
    <property type="match status" value="1"/>
</dbReference>
<dbReference type="AlphaFoldDB" id="A0A839DVD2"/>
<feature type="DNA-binding region" description="H-T-H motif" evidence="4">
    <location>
        <begin position="30"/>
        <end position="49"/>
    </location>
</feature>
<keyword evidence="3" id="KW-0804">Transcription</keyword>
<evidence type="ECO:0000313" key="6">
    <source>
        <dbReference type="EMBL" id="MBA8825003.1"/>
    </source>
</evidence>
<dbReference type="PROSITE" id="PS50977">
    <property type="entry name" value="HTH_TETR_2"/>
    <property type="match status" value="1"/>
</dbReference>
<evidence type="ECO:0000256" key="4">
    <source>
        <dbReference type="PROSITE-ProRule" id="PRU00335"/>
    </source>
</evidence>
<keyword evidence="1" id="KW-0805">Transcription regulation</keyword>
<proteinExistence type="predicted"/>
<dbReference type="Proteomes" id="UP000569329">
    <property type="component" value="Unassembled WGS sequence"/>
</dbReference>
<gene>
    <name evidence="6" type="ORF">FHX42_002350</name>
</gene>
<dbReference type="GO" id="GO:0003677">
    <property type="term" value="F:DNA binding"/>
    <property type="evidence" value="ECO:0007669"/>
    <property type="project" value="UniProtKB-UniRule"/>
</dbReference>
<organism evidence="6 7">
    <name type="scientific">Halosaccharopolyspora lacisalsi</name>
    <dbReference type="NCBI Taxonomy" id="1000566"/>
    <lineage>
        <taxon>Bacteria</taxon>
        <taxon>Bacillati</taxon>
        <taxon>Actinomycetota</taxon>
        <taxon>Actinomycetes</taxon>
        <taxon>Pseudonocardiales</taxon>
        <taxon>Pseudonocardiaceae</taxon>
        <taxon>Halosaccharopolyspora</taxon>
    </lineage>
</organism>
<protein>
    <submittedName>
        <fullName evidence="6">AcrR family transcriptional regulator</fullName>
    </submittedName>
</protein>
<dbReference type="RefSeq" id="WP_182544165.1">
    <property type="nucleotide sequence ID" value="NZ_JACGWZ010000002.1"/>
</dbReference>
<dbReference type="Gene3D" id="1.10.357.10">
    <property type="entry name" value="Tetracycline Repressor, domain 2"/>
    <property type="match status" value="1"/>
</dbReference>
<dbReference type="InterPro" id="IPR001647">
    <property type="entry name" value="HTH_TetR"/>
</dbReference>
<evidence type="ECO:0000256" key="3">
    <source>
        <dbReference type="ARBA" id="ARBA00023163"/>
    </source>
</evidence>
<evidence type="ECO:0000259" key="5">
    <source>
        <dbReference type="PROSITE" id="PS50977"/>
    </source>
</evidence>
<dbReference type="SUPFAM" id="SSF46689">
    <property type="entry name" value="Homeodomain-like"/>
    <property type="match status" value="1"/>
</dbReference>
<keyword evidence="7" id="KW-1185">Reference proteome</keyword>
<reference evidence="6 7" key="1">
    <citation type="submission" date="2020-07" db="EMBL/GenBank/DDBJ databases">
        <title>Sequencing the genomes of 1000 actinobacteria strains.</title>
        <authorList>
            <person name="Klenk H.-P."/>
        </authorList>
    </citation>
    <scope>NUCLEOTIDE SEQUENCE [LARGE SCALE GENOMIC DNA]</scope>
    <source>
        <strain evidence="6 7">DSM 45975</strain>
    </source>
</reference>
<name>A0A839DVD2_9PSEU</name>
<dbReference type="PANTHER" id="PTHR47506">
    <property type="entry name" value="TRANSCRIPTIONAL REGULATORY PROTEIN"/>
    <property type="match status" value="1"/>
</dbReference>
<evidence type="ECO:0000313" key="7">
    <source>
        <dbReference type="Proteomes" id="UP000569329"/>
    </source>
</evidence>
<evidence type="ECO:0000256" key="1">
    <source>
        <dbReference type="ARBA" id="ARBA00023015"/>
    </source>
</evidence>
<accession>A0A839DVD2</accession>
<comment type="caution">
    <text evidence="6">The sequence shown here is derived from an EMBL/GenBank/DDBJ whole genome shotgun (WGS) entry which is preliminary data.</text>
</comment>
<feature type="domain" description="HTH tetR-type" evidence="5">
    <location>
        <begin position="7"/>
        <end position="67"/>
    </location>
</feature>
<dbReference type="InterPro" id="IPR009057">
    <property type="entry name" value="Homeodomain-like_sf"/>
</dbReference>
<evidence type="ECO:0000256" key="2">
    <source>
        <dbReference type="ARBA" id="ARBA00023125"/>
    </source>
</evidence>
<keyword evidence="2 4" id="KW-0238">DNA-binding</keyword>
<dbReference type="Pfam" id="PF00440">
    <property type="entry name" value="TetR_N"/>
    <property type="match status" value="1"/>
</dbReference>
<dbReference type="EMBL" id="JACGWZ010000002">
    <property type="protein sequence ID" value="MBA8825003.1"/>
    <property type="molecule type" value="Genomic_DNA"/>
</dbReference>
<sequence>MSAANDTDKRTELLHRVVRYLEAYGIADLSLSPLATELGTSKRMLLYYFGSRENLIVEVLAASRPEVAGIFSDVTDEPSLRAAALDLWTAITVGAQQRPIRILFQLLSLAATQPDRYEALAVDAVTVMVEPIAEVYQRLGATRADARARASLLVSGLRGLCQDRIVTGDSNRIDAAAHLLVDSATSLR</sequence>